<keyword evidence="3" id="KW-1185">Reference proteome</keyword>
<feature type="region of interest" description="Disordered" evidence="1">
    <location>
        <begin position="1"/>
        <end position="21"/>
    </location>
</feature>
<accession>A0A151JMD2</accession>
<sequence>MSCSSSSVSSSSSTSSSSVSSSSVSYSVSLCSLSSTSISSSSSLSFSSSFSVRSTSLSFSVSSPSFSTAFSSTLVVSSIAASLFVAGLRIGMLHGSIKFGSNVKASSLSLSRFNSSRLLSRFVLPVRTAAFVIHGKRIFVGFRQDVVEIEAKAWTKPADLARIIATPNTHMQHLWTTLEGVRDAVTKQTVPWIPRQSLLHPDGTVRIYGIQFHSLYCKKTNDSIFRRLSLETCQIMCN</sequence>
<dbReference type="Proteomes" id="UP000078492">
    <property type="component" value="Unassembled WGS sequence"/>
</dbReference>
<organism evidence="2 3">
    <name type="scientific">Trachymyrmex cornetzi</name>
    <dbReference type="NCBI Taxonomy" id="471704"/>
    <lineage>
        <taxon>Eukaryota</taxon>
        <taxon>Metazoa</taxon>
        <taxon>Ecdysozoa</taxon>
        <taxon>Arthropoda</taxon>
        <taxon>Hexapoda</taxon>
        <taxon>Insecta</taxon>
        <taxon>Pterygota</taxon>
        <taxon>Neoptera</taxon>
        <taxon>Endopterygota</taxon>
        <taxon>Hymenoptera</taxon>
        <taxon>Apocrita</taxon>
        <taxon>Aculeata</taxon>
        <taxon>Formicoidea</taxon>
        <taxon>Formicidae</taxon>
        <taxon>Myrmicinae</taxon>
        <taxon>Trachymyrmex</taxon>
    </lineage>
</organism>
<reference evidence="2 3" key="1">
    <citation type="submission" date="2015-09" db="EMBL/GenBank/DDBJ databases">
        <title>Trachymyrmex cornetzi WGS genome.</title>
        <authorList>
            <person name="Nygaard S."/>
            <person name="Hu H."/>
            <person name="Boomsma J."/>
            <person name="Zhang G."/>
        </authorList>
    </citation>
    <scope>NUCLEOTIDE SEQUENCE [LARGE SCALE GENOMIC DNA]</scope>
    <source>
        <strain evidence="2">Tcor2-1</strain>
        <tissue evidence="2">Whole body</tissue>
    </source>
</reference>
<gene>
    <name evidence="2" type="ORF">ALC57_03124</name>
</gene>
<proteinExistence type="predicted"/>
<evidence type="ECO:0000256" key="1">
    <source>
        <dbReference type="SAM" id="MobiDB-lite"/>
    </source>
</evidence>
<protein>
    <submittedName>
        <fullName evidence="2">Uncharacterized protein</fullName>
    </submittedName>
</protein>
<dbReference type="EMBL" id="KQ978928">
    <property type="protein sequence ID" value="KYN27484.1"/>
    <property type="molecule type" value="Genomic_DNA"/>
</dbReference>
<evidence type="ECO:0000313" key="3">
    <source>
        <dbReference type="Proteomes" id="UP000078492"/>
    </source>
</evidence>
<evidence type="ECO:0000313" key="2">
    <source>
        <dbReference type="EMBL" id="KYN27484.1"/>
    </source>
</evidence>
<name>A0A151JMD2_9HYME</name>
<dbReference type="AlphaFoldDB" id="A0A151JMD2"/>